<reference evidence="1" key="2">
    <citation type="submission" date="2022-06" db="UniProtKB">
        <authorList>
            <consortium name="EnsemblMetazoa"/>
        </authorList>
    </citation>
    <scope>IDENTIFICATION</scope>
    <source>
        <strain evidence="1">DF5081</strain>
    </source>
</reference>
<proteinExistence type="predicted"/>
<evidence type="ECO:0000313" key="1">
    <source>
        <dbReference type="EnsemblMetazoa" id="CJA11516.1"/>
    </source>
</evidence>
<keyword evidence="2" id="KW-1185">Reference proteome</keyword>
<reference evidence="2" key="1">
    <citation type="submission" date="2010-08" db="EMBL/GenBank/DDBJ databases">
        <authorList>
            <consortium name="Caenorhabditis japonica Sequencing Consortium"/>
            <person name="Wilson R.K."/>
        </authorList>
    </citation>
    <scope>NUCLEOTIDE SEQUENCE [LARGE SCALE GENOMIC DNA]</scope>
    <source>
        <strain evidence="2">DF5081</strain>
    </source>
</reference>
<sequence>MGDHGFRVGEKRFLESRIGTFEMHNPYLSISIPKYLRGGDNSTILETLKQNSKKLQTHFDTRATMLDILKFQPSRSFSDSDPLDIPNEKGHSLLRRQPSFLRTCGRLPIPVEYCICQIQKVPIVELSGKSWYCPFAKKASALHET</sequence>
<dbReference type="AlphaFoldDB" id="A0A8R1DUG1"/>
<evidence type="ECO:0000313" key="2">
    <source>
        <dbReference type="Proteomes" id="UP000005237"/>
    </source>
</evidence>
<dbReference type="GO" id="GO:0005615">
    <property type="term" value="C:extracellular space"/>
    <property type="evidence" value="ECO:0007669"/>
    <property type="project" value="TreeGrafter"/>
</dbReference>
<dbReference type="PANTHER" id="PTHR10974:SF5">
    <property type="entry name" value="SULFATASE DOMAIN-CONTAINING PROTEIN"/>
    <property type="match status" value="1"/>
</dbReference>
<accession>A0A8R1DUG1</accession>
<dbReference type="Proteomes" id="UP000005237">
    <property type="component" value="Unassembled WGS sequence"/>
</dbReference>
<name>A0A8R1DUG1_CAEJA</name>
<organism evidence="1 2">
    <name type="scientific">Caenorhabditis japonica</name>
    <dbReference type="NCBI Taxonomy" id="281687"/>
    <lineage>
        <taxon>Eukaryota</taxon>
        <taxon>Metazoa</taxon>
        <taxon>Ecdysozoa</taxon>
        <taxon>Nematoda</taxon>
        <taxon>Chromadorea</taxon>
        <taxon>Rhabditida</taxon>
        <taxon>Rhabditina</taxon>
        <taxon>Rhabditomorpha</taxon>
        <taxon>Rhabditoidea</taxon>
        <taxon>Rhabditidae</taxon>
        <taxon>Peloderinae</taxon>
        <taxon>Caenorhabditis</taxon>
    </lineage>
</organism>
<dbReference type="Pfam" id="PF02995">
    <property type="entry name" value="DUF229"/>
    <property type="match status" value="1"/>
</dbReference>
<dbReference type="EnsemblMetazoa" id="CJA11516.1">
    <property type="protein sequence ID" value="CJA11516.1"/>
    <property type="gene ID" value="WBGene00130720"/>
</dbReference>
<dbReference type="InterPro" id="IPR004245">
    <property type="entry name" value="DUF229"/>
</dbReference>
<protein>
    <submittedName>
        <fullName evidence="1">Uncharacterized protein</fullName>
    </submittedName>
</protein>
<dbReference type="PANTHER" id="PTHR10974">
    <property type="entry name" value="FI08016P-RELATED"/>
    <property type="match status" value="1"/>
</dbReference>